<keyword evidence="10" id="KW-0812">Transmembrane</keyword>
<feature type="binding site" evidence="7">
    <location>
        <position position="213"/>
    </location>
    <ligand>
        <name>ATP</name>
        <dbReference type="ChEBI" id="CHEBI:30616"/>
    </ligand>
</feature>
<dbReference type="PANTHER" id="PTHR24418">
    <property type="entry name" value="TYROSINE-PROTEIN KINASE"/>
    <property type="match status" value="1"/>
</dbReference>
<feature type="transmembrane region" description="Helical" evidence="10">
    <location>
        <begin position="242"/>
        <end position="262"/>
    </location>
</feature>
<dbReference type="InterPro" id="IPR011009">
    <property type="entry name" value="Kinase-like_dom_sf"/>
</dbReference>
<feature type="compositionally biased region" description="Basic and acidic residues" evidence="9">
    <location>
        <begin position="461"/>
        <end position="483"/>
    </location>
</feature>
<evidence type="ECO:0000256" key="10">
    <source>
        <dbReference type="SAM" id="Phobius"/>
    </source>
</evidence>
<dbReference type="FunFam" id="1.10.510.10:FF:001668">
    <property type="entry name" value="Tyrosine-protein kinase"/>
    <property type="match status" value="1"/>
</dbReference>
<gene>
    <name evidence="12" type="ORF">L3Y34_002534</name>
</gene>
<dbReference type="InterPro" id="IPR000719">
    <property type="entry name" value="Prot_kinase_dom"/>
</dbReference>
<evidence type="ECO:0000256" key="1">
    <source>
        <dbReference type="ARBA" id="ARBA00022679"/>
    </source>
</evidence>
<evidence type="ECO:0000256" key="5">
    <source>
        <dbReference type="ARBA" id="ARBA00023137"/>
    </source>
</evidence>
<dbReference type="Gene3D" id="3.30.505.10">
    <property type="entry name" value="SH2 domain"/>
    <property type="match status" value="1"/>
</dbReference>
<dbReference type="Gene3D" id="1.10.510.10">
    <property type="entry name" value="Transferase(Phosphotransferase) domain 1"/>
    <property type="match status" value="1"/>
</dbReference>
<dbReference type="GO" id="GO:0004715">
    <property type="term" value="F:non-membrane spanning protein tyrosine kinase activity"/>
    <property type="evidence" value="ECO:0007669"/>
    <property type="project" value="UniProtKB-EC"/>
</dbReference>
<dbReference type="SUPFAM" id="SSF56112">
    <property type="entry name" value="Protein kinase-like (PK-like)"/>
    <property type="match status" value="1"/>
</dbReference>
<accession>A0AAE9DG93</accession>
<keyword evidence="4 7" id="KW-0067">ATP-binding</keyword>
<keyword evidence="5 8" id="KW-0829">Tyrosine-protein kinase</keyword>
<comment type="similarity">
    <text evidence="8">Belongs to the protein kinase superfamily. Tyr protein kinase family.</text>
</comment>
<evidence type="ECO:0000313" key="13">
    <source>
        <dbReference type="Proteomes" id="UP000827892"/>
    </source>
</evidence>
<dbReference type="InterPro" id="IPR020635">
    <property type="entry name" value="Tyr_kinase_cat_dom"/>
</dbReference>
<dbReference type="InterPro" id="IPR050198">
    <property type="entry name" value="Non-receptor_tyrosine_kinases"/>
</dbReference>
<protein>
    <recommendedName>
        <fullName evidence="8">Tyrosine-protein kinase</fullName>
        <ecNumber evidence="8">2.7.10.2</ecNumber>
    </recommendedName>
</protein>
<name>A0AAE9DG93_CAEBR</name>
<proteinExistence type="inferred from homology"/>
<keyword evidence="10" id="KW-0472">Membrane</keyword>
<dbReference type="InterPro" id="IPR001245">
    <property type="entry name" value="Ser-Thr/Tyr_kinase_cat_dom"/>
</dbReference>
<evidence type="ECO:0000256" key="2">
    <source>
        <dbReference type="ARBA" id="ARBA00022741"/>
    </source>
</evidence>
<dbReference type="PROSITE" id="PS00107">
    <property type="entry name" value="PROTEIN_KINASE_ATP"/>
    <property type="match status" value="1"/>
</dbReference>
<dbReference type="InterPro" id="IPR017441">
    <property type="entry name" value="Protein_kinase_ATP_BS"/>
</dbReference>
<dbReference type="Pfam" id="PF07714">
    <property type="entry name" value="PK_Tyr_Ser-Thr"/>
    <property type="match status" value="1"/>
</dbReference>
<comment type="catalytic activity">
    <reaction evidence="6 8">
        <text>L-tyrosyl-[protein] + ATP = O-phospho-L-tyrosyl-[protein] + ADP + H(+)</text>
        <dbReference type="Rhea" id="RHEA:10596"/>
        <dbReference type="Rhea" id="RHEA-COMP:10136"/>
        <dbReference type="Rhea" id="RHEA-COMP:20101"/>
        <dbReference type="ChEBI" id="CHEBI:15378"/>
        <dbReference type="ChEBI" id="CHEBI:30616"/>
        <dbReference type="ChEBI" id="CHEBI:46858"/>
        <dbReference type="ChEBI" id="CHEBI:61978"/>
        <dbReference type="ChEBI" id="CHEBI:456216"/>
        <dbReference type="EC" id="2.7.10.2"/>
    </reaction>
</comment>
<feature type="region of interest" description="Disordered" evidence="9">
    <location>
        <begin position="450"/>
        <end position="562"/>
    </location>
</feature>
<dbReference type="CDD" id="cd00192">
    <property type="entry name" value="PTKc"/>
    <property type="match status" value="1"/>
</dbReference>
<dbReference type="InterPro" id="IPR000980">
    <property type="entry name" value="SH2"/>
</dbReference>
<evidence type="ECO:0000259" key="11">
    <source>
        <dbReference type="PROSITE" id="PS50011"/>
    </source>
</evidence>
<dbReference type="EMBL" id="CP090893">
    <property type="protein sequence ID" value="ULU03014.1"/>
    <property type="molecule type" value="Genomic_DNA"/>
</dbReference>
<feature type="compositionally biased region" description="Basic and acidic residues" evidence="9">
    <location>
        <begin position="19"/>
        <end position="28"/>
    </location>
</feature>
<dbReference type="FunFam" id="3.30.505.10:FF:000108">
    <property type="entry name" value="Tyrosine-protein kinase"/>
    <property type="match status" value="1"/>
</dbReference>
<dbReference type="SUPFAM" id="SSF55550">
    <property type="entry name" value="SH2 domain"/>
    <property type="match status" value="1"/>
</dbReference>
<organism evidence="12 13">
    <name type="scientific">Caenorhabditis briggsae</name>
    <dbReference type="NCBI Taxonomy" id="6238"/>
    <lineage>
        <taxon>Eukaryota</taxon>
        <taxon>Metazoa</taxon>
        <taxon>Ecdysozoa</taxon>
        <taxon>Nematoda</taxon>
        <taxon>Chromadorea</taxon>
        <taxon>Rhabditida</taxon>
        <taxon>Rhabditina</taxon>
        <taxon>Rhabditomorpha</taxon>
        <taxon>Rhabditoidea</taxon>
        <taxon>Rhabditidae</taxon>
        <taxon>Peloderinae</taxon>
        <taxon>Caenorhabditis</taxon>
    </lineage>
</organism>
<evidence type="ECO:0000256" key="8">
    <source>
        <dbReference type="RuleBase" id="RU362096"/>
    </source>
</evidence>
<dbReference type="CDD" id="cd00173">
    <property type="entry name" value="SH2"/>
    <property type="match status" value="1"/>
</dbReference>
<keyword evidence="1 8" id="KW-0808">Transferase</keyword>
<reference evidence="12 13" key="1">
    <citation type="submission" date="2022-05" db="EMBL/GenBank/DDBJ databases">
        <title>Chromosome-level reference genomes for two strains of Caenorhabditis briggsae: an improved platform for comparative genomics.</title>
        <authorList>
            <person name="Stevens L."/>
            <person name="Andersen E.C."/>
        </authorList>
    </citation>
    <scope>NUCLEOTIDE SEQUENCE [LARGE SCALE GENOMIC DNA]</scope>
    <source>
        <strain evidence="12">QX1410_ONT</strain>
        <tissue evidence="12">Whole-organism</tissue>
    </source>
</reference>
<feature type="compositionally biased region" description="Polar residues" evidence="9">
    <location>
        <begin position="1"/>
        <end position="15"/>
    </location>
</feature>
<sequence length="562" mass="62959">MTKQQSTTDQNSCQTAEAIGKRDSRTNLEIDGVVDGTEGAGNTTDLERSGSCPDLAGVEKPDDEYIRTTLLSYPWYHGVLFGRVTEKLLKWENSYLVRRSILKTDKFLCISARVDNKVSHFPLNCNVEGWSCAKLFERFPAMPNRRYQHIWQLLDAWSLVVNYIVPVRRNKLVVLHSQVLPNSVSLGHGAFGEVFKGKFVPIGGTEPTEVAVKRMIGEPKRINCQEFCQEASIMAMLEHRNVVNLFGFAALQFPMMIVMEFVPMGDLKKYLRQSSNISSKQISLFALDIANGMRHLASRKVIHRDLACRNCLITKEIRVKISDFGLSVNDVEVVVKNLRKAPIRWLAPETLNKGIFNEKTDVWSYGVLLTELMTRCAADPLAPRDLKEAQRWIKEADHPHRIDGGDPRDFAEMVDYCCEKSPSARPTFQIVKKKVQAIYQKYADLELAHCLSPNPNQSPNVEKKKSEDRKSNTDRRGGTDRRASTTNLTRKKSRDGGGGGGMGTARRRGDKTNERKSKGSHTGGNEKNEKGGTMKRMQSARKKEKGGAQAAIAQPPGGPPPK</sequence>
<dbReference type="EC" id="2.7.10.2" evidence="8"/>
<evidence type="ECO:0000313" key="12">
    <source>
        <dbReference type="EMBL" id="ULU03014.1"/>
    </source>
</evidence>
<dbReference type="InterPro" id="IPR008266">
    <property type="entry name" value="Tyr_kinase_AS"/>
</dbReference>
<evidence type="ECO:0000256" key="4">
    <source>
        <dbReference type="ARBA" id="ARBA00022840"/>
    </source>
</evidence>
<keyword evidence="2 7" id="KW-0547">Nucleotide-binding</keyword>
<keyword evidence="10" id="KW-1133">Transmembrane helix</keyword>
<evidence type="ECO:0000256" key="7">
    <source>
        <dbReference type="PROSITE-ProRule" id="PRU10141"/>
    </source>
</evidence>
<dbReference type="InterPro" id="IPR036860">
    <property type="entry name" value="SH2_dom_sf"/>
</dbReference>
<dbReference type="SMART" id="SM00252">
    <property type="entry name" value="SH2"/>
    <property type="match status" value="1"/>
</dbReference>
<evidence type="ECO:0000256" key="9">
    <source>
        <dbReference type="SAM" id="MobiDB-lite"/>
    </source>
</evidence>
<evidence type="ECO:0000256" key="3">
    <source>
        <dbReference type="ARBA" id="ARBA00022777"/>
    </source>
</evidence>
<dbReference type="SMART" id="SM00219">
    <property type="entry name" value="TyrKc"/>
    <property type="match status" value="1"/>
</dbReference>
<dbReference type="PROSITE" id="PS50011">
    <property type="entry name" value="PROTEIN_KINASE_DOM"/>
    <property type="match status" value="1"/>
</dbReference>
<keyword evidence="3 8" id="KW-0418">Kinase</keyword>
<dbReference type="GO" id="GO:0005524">
    <property type="term" value="F:ATP binding"/>
    <property type="evidence" value="ECO:0007669"/>
    <property type="project" value="UniProtKB-UniRule"/>
</dbReference>
<evidence type="ECO:0000256" key="6">
    <source>
        <dbReference type="ARBA" id="ARBA00051245"/>
    </source>
</evidence>
<feature type="region of interest" description="Disordered" evidence="9">
    <location>
        <begin position="1"/>
        <end position="53"/>
    </location>
</feature>
<dbReference type="PRINTS" id="PR00109">
    <property type="entry name" value="TYRKINASE"/>
</dbReference>
<dbReference type="Proteomes" id="UP000827892">
    <property type="component" value="Chromosome III"/>
</dbReference>
<dbReference type="PROSITE" id="PS00109">
    <property type="entry name" value="PROTEIN_KINASE_TYR"/>
    <property type="match status" value="1"/>
</dbReference>
<dbReference type="AlphaFoldDB" id="A0AAE9DG93"/>
<feature type="domain" description="Protein kinase" evidence="11">
    <location>
        <begin position="180"/>
        <end position="439"/>
    </location>
</feature>